<evidence type="ECO:0000256" key="6">
    <source>
        <dbReference type="RuleBase" id="RU003435"/>
    </source>
</evidence>
<dbReference type="GO" id="GO:0004222">
    <property type="term" value="F:metalloendopeptidase activity"/>
    <property type="evidence" value="ECO:0007669"/>
    <property type="project" value="InterPro"/>
</dbReference>
<evidence type="ECO:0000256" key="3">
    <source>
        <dbReference type="ARBA" id="ARBA00022801"/>
    </source>
</evidence>
<dbReference type="EMBL" id="QJVJ01000011">
    <property type="protein sequence ID" value="PYI51829.1"/>
    <property type="molecule type" value="Genomic_DNA"/>
</dbReference>
<dbReference type="GO" id="GO:0046872">
    <property type="term" value="F:metal ion binding"/>
    <property type="evidence" value="ECO:0007669"/>
    <property type="project" value="UniProtKB-UniRule"/>
</dbReference>
<evidence type="ECO:0000256" key="4">
    <source>
        <dbReference type="ARBA" id="ARBA00022833"/>
    </source>
</evidence>
<dbReference type="InterPro" id="IPR011976">
    <property type="entry name" value="Pept_M3B_oligopep-rel"/>
</dbReference>
<dbReference type="AlphaFoldDB" id="A0A2V5JY79"/>
<accession>A0A2V5JY79</accession>
<protein>
    <submittedName>
        <fullName evidence="8">M3 family oligoendopeptidase</fullName>
    </submittedName>
</protein>
<dbReference type="PANTHER" id="PTHR11804:SF28">
    <property type="entry name" value="OLIGOENDOPEPTIDASE F"/>
    <property type="match status" value="1"/>
</dbReference>
<comment type="similarity">
    <text evidence="6">Belongs to the peptidase M3 family.</text>
</comment>
<evidence type="ECO:0000256" key="1">
    <source>
        <dbReference type="ARBA" id="ARBA00022670"/>
    </source>
</evidence>
<dbReference type="NCBIfam" id="TIGR02289">
    <property type="entry name" value="M3_not_pepF"/>
    <property type="match status" value="1"/>
</dbReference>
<dbReference type="SUPFAM" id="SSF55486">
    <property type="entry name" value="Metalloproteases ('zincins'), catalytic domain"/>
    <property type="match status" value="1"/>
</dbReference>
<keyword evidence="4 6" id="KW-0862">Zinc</keyword>
<keyword evidence="9" id="KW-1185">Reference proteome</keyword>
<dbReference type="OrthoDB" id="9762795at2"/>
<comment type="caution">
    <text evidence="8">The sequence shown here is derived from an EMBL/GenBank/DDBJ whole genome shotgun (WGS) entry which is preliminary data.</text>
</comment>
<evidence type="ECO:0000256" key="5">
    <source>
        <dbReference type="ARBA" id="ARBA00023049"/>
    </source>
</evidence>
<dbReference type="GO" id="GO:0006508">
    <property type="term" value="P:proteolysis"/>
    <property type="evidence" value="ECO:0007669"/>
    <property type="project" value="UniProtKB-KW"/>
</dbReference>
<evidence type="ECO:0000259" key="7">
    <source>
        <dbReference type="Pfam" id="PF01432"/>
    </source>
</evidence>
<dbReference type="PANTHER" id="PTHR11804">
    <property type="entry name" value="PROTEASE M3 THIMET OLIGOPEPTIDASE-RELATED"/>
    <property type="match status" value="1"/>
</dbReference>
<keyword evidence="3 6" id="KW-0378">Hydrolase</keyword>
<dbReference type="InterPro" id="IPR001567">
    <property type="entry name" value="Pept_M3A_M3B_dom"/>
</dbReference>
<dbReference type="InterPro" id="IPR045090">
    <property type="entry name" value="Pept_M3A_M3B"/>
</dbReference>
<dbReference type="CDD" id="cd09606">
    <property type="entry name" value="M3B_PepF"/>
    <property type="match status" value="1"/>
</dbReference>
<keyword evidence="2 6" id="KW-0479">Metal-binding</keyword>
<proteinExistence type="inferred from homology"/>
<dbReference type="RefSeq" id="WP_110842455.1">
    <property type="nucleotide sequence ID" value="NZ_QJVJ01000011.1"/>
</dbReference>
<evidence type="ECO:0000256" key="2">
    <source>
        <dbReference type="ARBA" id="ARBA00022723"/>
    </source>
</evidence>
<reference evidence="8 9" key="1">
    <citation type="submission" date="2018-05" db="EMBL/GenBank/DDBJ databases">
        <title>Paenibacillus flagellatus sp. nov., isolated from selenium mineral soil.</title>
        <authorList>
            <person name="Dai X."/>
        </authorList>
    </citation>
    <scope>NUCLEOTIDE SEQUENCE [LARGE SCALE GENOMIC DNA]</scope>
    <source>
        <strain evidence="8 9">DXL2</strain>
    </source>
</reference>
<gene>
    <name evidence="8" type="ORF">DLM86_23195</name>
</gene>
<comment type="cofactor">
    <cofactor evidence="6">
        <name>Zn(2+)</name>
        <dbReference type="ChEBI" id="CHEBI:29105"/>
    </cofactor>
    <text evidence="6">Binds 1 zinc ion.</text>
</comment>
<dbReference type="Proteomes" id="UP000247476">
    <property type="component" value="Unassembled WGS sequence"/>
</dbReference>
<organism evidence="8 9">
    <name type="scientific">Paenibacillus flagellatus</name>
    <dbReference type="NCBI Taxonomy" id="2211139"/>
    <lineage>
        <taxon>Bacteria</taxon>
        <taxon>Bacillati</taxon>
        <taxon>Bacillota</taxon>
        <taxon>Bacilli</taxon>
        <taxon>Bacillales</taxon>
        <taxon>Paenibacillaceae</taxon>
        <taxon>Paenibacillus</taxon>
    </lineage>
</organism>
<feature type="domain" description="Peptidase M3A/M3B catalytic" evidence="7">
    <location>
        <begin position="165"/>
        <end position="268"/>
    </location>
</feature>
<dbReference type="GO" id="GO:0006518">
    <property type="term" value="P:peptide metabolic process"/>
    <property type="evidence" value="ECO:0007669"/>
    <property type="project" value="TreeGrafter"/>
</dbReference>
<name>A0A2V5JY79_9BACL</name>
<keyword evidence="5 6" id="KW-0482">Metalloprotease</keyword>
<feature type="domain" description="Peptidase M3A/M3B catalytic" evidence="7">
    <location>
        <begin position="305"/>
        <end position="543"/>
    </location>
</feature>
<dbReference type="Gene3D" id="1.10.1370.30">
    <property type="match status" value="1"/>
</dbReference>
<evidence type="ECO:0000313" key="8">
    <source>
        <dbReference type="EMBL" id="PYI51829.1"/>
    </source>
</evidence>
<sequence>MKFQDYVYERPDMERFRREFTALLERFTAADTFEEQNAAFEAINAARTEVSSMLAIARIRYTINTADPFYKAEQDFIDEQSPVYQGLITDFYKALTESKFRDRLEAQWGRQLFATAELSQKTFAPAIVDDLKEENKKTSEYIKLVASAKIEFDGQERTLSQLSPFMQSTDRDTRKRAADARYSFFEANEETVDGIYDELVRLRTGMARKLGYRNFIELAYARMNRTDYGPEQAAAFRKQVLEHIVPVASELSERRRIRLGLDSLRYYDGLSFLTGNPTPKGDPDWIVAQAKAMYADMSPETDEFFRFMLDNGLMDLESKPGKRVGGYCSYIGTHKAPFIFSNFNGTSHDVDVLTHEAGHAFQAYMSRDFAVPEYMHPTLDACEIHSMSMEFFAWPWIGSFFKEDTDKYKYSHLSGAITFIPYGVAVDEFQHIVYEHPDMTPAERKKAWRDVERKYVPSRVYDDMPFLERGGFWHQQQHIFKSPFYYIDYTLAQICALQYWKLANDDRDSAWSSYIRLCRAGGSDSFTGLVKLAGLRSPFEEGCVSSIIGDIRGWLDGIDDTKL</sequence>
<evidence type="ECO:0000313" key="9">
    <source>
        <dbReference type="Proteomes" id="UP000247476"/>
    </source>
</evidence>
<keyword evidence="1 6" id="KW-0645">Protease</keyword>
<dbReference type="Pfam" id="PF01432">
    <property type="entry name" value="Peptidase_M3"/>
    <property type="match status" value="2"/>
</dbReference>